<reference evidence="5" key="1">
    <citation type="journal article" date="2020" name="mSystems">
        <title>Genome- and Community-Level Interaction Insights into Carbon Utilization and Element Cycling Functions of Hydrothermarchaeota in Hydrothermal Sediment.</title>
        <authorList>
            <person name="Zhou Z."/>
            <person name="Liu Y."/>
            <person name="Xu W."/>
            <person name="Pan J."/>
            <person name="Luo Z.H."/>
            <person name="Li M."/>
        </authorList>
    </citation>
    <scope>NUCLEOTIDE SEQUENCE [LARGE SCALE GENOMIC DNA]</scope>
    <source>
        <strain evidence="5">SpSt-125</strain>
    </source>
</reference>
<dbReference type="EMBL" id="DSEU01000016">
    <property type="protein sequence ID" value="HEM66472.1"/>
    <property type="molecule type" value="Genomic_DNA"/>
</dbReference>
<protein>
    <submittedName>
        <fullName evidence="5">Glycosyltransferase</fullName>
    </submittedName>
</protein>
<dbReference type="InterPro" id="IPR001173">
    <property type="entry name" value="Glyco_trans_2-like"/>
</dbReference>
<gene>
    <name evidence="5" type="ORF">ENO26_02720</name>
</gene>
<evidence type="ECO:0000256" key="2">
    <source>
        <dbReference type="ARBA" id="ARBA00022679"/>
    </source>
</evidence>
<dbReference type="Gene3D" id="3.90.550.10">
    <property type="entry name" value="Spore Coat Polysaccharide Biosynthesis Protein SpsA, Chain A"/>
    <property type="match status" value="1"/>
</dbReference>
<dbReference type="PANTHER" id="PTHR43630:SF1">
    <property type="entry name" value="POLY-BETA-1,6-N-ACETYL-D-GLUCOSAMINE SYNTHASE"/>
    <property type="match status" value="1"/>
</dbReference>
<keyword evidence="3" id="KW-1133">Transmembrane helix</keyword>
<evidence type="ECO:0000313" key="5">
    <source>
        <dbReference type="EMBL" id="HEM66472.1"/>
    </source>
</evidence>
<name>A0A7J2U2R7_9CREN</name>
<proteinExistence type="predicted"/>
<keyword evidence="3" id="KW-0812">Transmembrane</keyword>
<feature type="domain" description="Glycosyltransferase 2-like" evidence="4">
    <location>
        <begin position="49"/>
        <end position="107"/>
    </location>
</feature>
<accession>A0A7J2U2R7</accession>
<dbReference type="InterPro" id="IPR029044">
    <property type="entry name" value="Nucleotide-diphossugar_trans"/>
</dbReference>
<dbReference type="AlphaFoldDB" id="A0A7J2U2R7"/>
<organism evidence="5">
    <name type="scientific">Ignisphaera aggregans</name>
    <dbReference type="NCBI Taxonomy" id="334771"/>
    <lineage>
        <taxon>Archaea</taxon>
        <taxon>Thermoproteota</taxon>
        <taxon>Thermoprotei</taxon>
        <taxon>Desulfurococcales</taxon>
        <taxon>Desulfurococcaceae</taxon>
        <taxon>Ignisphaera</taxon>
    </lineage>
</organism>
<keyword evidence="3" id="KW-0472">Membrane</keyword>
<evidence type="ECO:0000256" key="3">
    <source>
        <dbReference type="SAM" id="Phobius"/>
    </source>
</evidence>
<comment type="caution">
    <text evidence="5">The sequence shown here is derived from an EMBL/GenBank/DDBJ whole genome shotgun (WGS) entry which is preliminary data.</text>
</comment>
<evidence type="ECO:0000256" key="1">
    <source>
        <dbReference type="ARBA" id="ARBA00022676"/>
    </source>
</evidence>
<evidence type="ECO:0000259" key="4">
    <source>
        <dbReference type="Pfam" id="PF00535"/>
    </source>
</evidence>
<keyword evidence="2 5" id="KW-0808">Transferase</keyword>
<keyword evidence="1" id="KW-0328">Glycosyltransferase</keyword>
<dbReference type="SUPFAM" id="SSF53448">
    <property type="entry name" value="Nucleotide-diphospho-sugar transferases"/>
    <property type="match status" value="1"/>
</dbReference>
<dbReference type="GO" id="GO:0016757">
    <property type="term" value="F:glycosyltransferase activity"/>
    <property type="evidence" value="ECO:0007669"/>
    <property type="project" value="UniProtKB-KW"/>
</dbReference>
<dbReference type="PANTHER" id="PTHR43630">
    <property type="entry name" value="POLY-BETA-1,6-N-ACETYL-D-GLUCOSAMINE SYNTHASE"/>
    <property type="match status" value="1"/>
</dbReference>
<feature type="transmembrane region" description="Helical" evidence="3">
    <location>
        <begin position="6"/>
        <end position="26"/>
    </location>
</feature>
<sequence length="116" mass="13559">MIDALTVLALALALIHFGFPLLYYFYLRSRWFNKPWDLGRDPSYRPKATIVVPTYNEANLIRRKLDDIASQDYPRELVEVVVDSASTDGTPSIVREWMESHRDFRVLLVCCKFLFT</sequence>
<dbReference type="Pfam" id="PF00535">
    <property type="entry name" value="Glycos_transf_2"/>
    <property type="match status" value="1"/>
</dbReference>